<dbReference type="AlphaFoldDB" id="A0A329QN71"/>
<comment type="caution">
    <text evidence="4">The sequence shown here is derived from an EMBL/GenBank/DDBJ whole genome shotgun (WGS) entry which is preliminary data.</text>
</comment>
<dbReference type="RefSeq" id="WP_112258646.1">
    <property type="nucleotide sequence ID" value="NZ_QMIG01000011.1"/>
</dbReference>
<dbReference type="PRINTS" id="PR01438">
    <property type="entry name" value="UNVRSLSTRESS"/>
</dbReference>
<evidence type="ECO:0000256" key="2">
    <source>
        <dbReference type="SAM" id="Coils"/>
    </source>
</evidence>
<gene>
    <name evidence="4" type="ORF">DPM12_12435</name>
</gene>
<dbReference type="PANTHER" id="PTHR46268">
    <property type="entry name" value="STRESS RESPONSE PROTEIN NHAX"/>
    <property type="match status" value="1"/>
</dbReference>
<dbReference type="InterPro" id="IPR006015">
    <property type="entry name" value="Universal_stress_UspA"/>
</dbReference>
<dbReference type="InterPro" id="IPR014729">
    <property type="entry name" value="Rossmann-like_a/b/a_fold"/>
</dbReference>
<feature type="domain" description="UspA" evidence="3">
    <location>
        <begin position="3"/>
        <end position="135"/>
    </location>
</feature>
<evidence type="ECO:0000256" key="1">
    <source>
        <dbReference type="ARBA" id="ARBA00008791"/>
    </source>
</evidence>
<feature type="coiled-coil region" evidence="2">
    <location>
        <begin position="46"/>
        <end position="73"/>
    </location>
</feature>
<dbReference type="InterPro" id="IPR006016">
    <property type="entry name" value="UspA"/>
</dbReference>
<evidence type="ECO:0000313" key="5">
    <source>
        <dbReference type="Proteomes" id="UP000250462"/>
    </source>
</evidence>
<name>A0A329QN71_9ACTN</name>
<dbReference type="EMBL" id="QMIG01000011">
    <property type="protein sequence ID" value="RAW13804.1"/>
    <property type="molecule type" value="Genomic_DNA"/>
</dbReference>
<sequence>MAIVVGLSDSPLGQRAMRRAAEEAVLRDLPVVLVSHVAMPRNENDAGRYRQRREEAEAQLDRAVRQLREEGVRAQTYLPSGPSDAADAILAAAEEHAASLIVVGLRRRSPVGKVFLGSTAQDVLLGADCAVLGVKLPRDEEDAD</sequence>
<dbReference type="PANTHER" id="PTHR46268:SF6">
    <property type="entry name" value="UNIVERSAL STRESS PROTEIN UP12"/>
    <property type="match status" value="1"/>
</dbReference>
<keyword evidence="2" id="KW-0175">Coiled coil</keyword>
<dbReference type="OrthoDB" id="5419113at2"/>
<evidence type="ECO:0000259" key="3">
    <source>
        <dbReference type="Pfam" id="PF00582"/>
    </source>
</evidence>
<reference evidence="4 5" key="1">
    <citation type="submission" date="2018-06" db="EMBL/GenBank/DDBJ databases">
        <title>Phytoactinopolyspora halophila sp. nov., a novel halophilic actinomycete isolated from a saline soil in China.</title>
        <authorList>
            <person name="Tang S.-K."/>
        </authorList>
    </citation>
    <scope>NUCLEOTIDE SEQUENCE [LARGE SCALE GENOMIC DNA]</scope>
    <source>
        <strain evidence="4 5">YIM 96934</strain>
    </source>
</reference>
<keyword evidence="5" id="KW-1185">Reference proteome</keyword>
<dbReference type="Proteomes" id="UP000250462">
    <property type="component" value="Unassembled WGS sequence"/>
</dbReference>
<dbReference type="Pfam" id="PF00582">
    <property type="entry name" value="Usp"/>
    <property type="match status" value="1"/>
</dbReference>
<proteinExistence type="inferred from homology"/>
<accession>A0A329QN71</accession>
<comment type="similarity">
    <text evidence="1">Belongs to the universal stress protein A family.</text>
</comment>
<protein>
    <submittedName>
        <fullName evidence="4">Universal stress protein</fullName>
    </submittedName>
</protein>
<dbReference type="Gene3D" id="3.40.50.620">
    <property type="entry name" value="HUPs"/>
    <property type="match status" value="1"/>
</dbReference>
<organism evidence="4 5">
    <name type="scientific">Phytoactinopolyspora halophila</name>
    <dbReference type="NCBI Taxonomy" id="1981511"/>
    <lineage>
        <taxon>Bacteria</taxon>
        <taxon>Bacillati</taxon>
        <taxon>Actinomycetota</taxon>
        <taxon>Actinomycetes</taxon>
        <taxon>Jiangellales</taxon>
        <taxon>Jiangellaceae</taxon>
        <taxon>Phytoactinopolyspora</taxon>
    </lineage>
</organism>
<dbReference type="CDD" id="cd00293">
    <property type="entry name" value="USP-like"/>
    <property type="match status" value="1"/>
</dbReference>
<dbReference type="SUPFAM" id="SSF52402">
    <property type="entry name" value="Adenine nucleotide alpha hydrolases-like"/>
    <property type="match status" value="1"/>
</dbReference>
<evidence type="ECO:0000313" key="4">
    <source>
        <dbReference type="EMBL" id="RAW13804.1"/>
    </source>
</evidence>